<dbReference type="GO" id="GO:0008374">
    <property type="term" value="F:O-acyltransferase activity"/>
    <property type="evidence" value="ECO:0007669"/>
    <property type="project" value="TreeGrafter"/>
</dbReference>
<dbReference type="InterPro" id="IPR011004">
    <property type="entry name" value="Trimer_LpxA-like_sf"/>
</dbReference>
<organism evidence="5 6">
    <name type="scientific">Larkinella rosea</name>
    <dbReference type="NCBI Taxonomy" id="2025312"/>
    <lineage>
        <taxon>Bacteria</taxon>
        <taxon>Pseudomonadati</taxon>
        <taxon>Bacteroidota</taxon>
        <taxon>Cytophagia</taxon>
        <taxon>Cytophagales</taxon>
        <taxon>Spirosomataceae</taxon>
        <taxon>Larkinella</taxon>
    </lineage>
</organism>
<evidence type="ECO:0000256" key="1">
    <source>
        <dbReference type="ARBA" id="ARBA00007274"/>
    </source>
</evidence>
<evidence type="ECO:0000256" key="3">
    <source>
        <dbReference type="ARBA" id="ARBA00022737"/>
    </source>
</evidence>
<comment type="similarity">
    <text evidence="1">Belongs to the transferase hexapeptide repeat family.</text>
</comment>
<keyword evidence="4 5" id="KW-0012">Acyltransferase</keyword>
<dbReference type="InterPro" id="IPR051159">
    <property type="entry name" value="Hexapeptide_acetyltransf"/>
</dbReference>
<dbReference type="RefSeq" id="WP_124877699.1">
    <property type="nucleotide sequence ID" value="NZ_RQJO01000010.1"/>
</dbReference>
<dbReference type="CDD" id="cd04647">
    <property type="entry name" value="LbH_MAT_like"/>
    <property type="match status" value="1"/>
</dbReference>
<dbReference type="InterPro" id="IPR001451">
    <property type="entry name" value="Hexapep"/>
</dbReference>
<dbReference type="Pfam" id="PF14602">
    <property type="entry name" value="Hexapep_2"/>
    <property type="match status" value="1"/>
</dbReference>
<reference evidence="5 6" key="1">
    <citation type="submission" date="2018-11" db="EMBL/GenBank/DDBJ databases">
        <authorList>
            <person name="Zhou Z."/>
            <person name="Wang G."/>
        </authorList>
    </citation>
    <scope>NUCLEOTIDE SEQUENCE [LARGE SCALE GENOMIC DNA]</scope>
    <source>
        <strain evidence="5 6">KCTC52004</strain>
    </source>
</reference>
<evidence type="ECO:0000313" key="5">
    <source>
        <dbReference type="EMBL" id="RRB01237.1"/>
    </source>
</evidence>
<dbReference type="GO" id="GO:0005829">
    <property type="term" value="C:cytosol"/>
    <property type="evidence" value="ECO:0007669"/>
    <property type="project" value="TreeGrafter"/>
</dbReference>
<dbReference type="PANTHER" id="PTHR23416">
    <property type="entry name" value="SIALIC ACID SYNTHASE-RELATED"/>
    <property type="match status" value="1"/>
</dbReference>
<evidence type="ECO:0000256" key="2">
    <source>
        <dbReference type="ARBA" id="ARBA00022679"/>
    </source>
</evidence>
<comment type="caution">
    <text evidence="5">The sequence shown here is derived from an EMBL/GenBank/DDBJ whole genome shotgun (WGS) entry which is preliminary data.</text>
</comment>
<evidence type="ECO:0000256" key="4">
    <source>
        <dbReference type="ARBA" id="ARBA00023315"/>
    </source>
</evidence>
<dbReference type="OrthoDB" id="9814490at2"/>
<name>A0A3P1BJC7_9BACT</name>
<dbReference type="InterPro" id="IPR018357">
    <property type="entry name" value="Hexapep_transf_CS"/>
</dbReference>
<keyword evidence="3" id="KW-0677">Repeat</keyword>
<dbReference type="PROSITE" id="PS00101">
    <property type="entry name" value="HEXAPEP_TRANSFERASES"/>
    <property type="match status" value="1"/>
</dbReference>
<keyword evidence="2 5" id="KW-0808">Transferase</keyword>
<dbReference type="EMBL" id="RQJO01000010">
    <property type="protein sequence ID" value="RRB01237.1"/>
    <property type="molecule type" value="Genomic_DNA"/>
</dbReference>
<dbReference type="Gene3D" id="2.160.10.10">
    <property type="entry name" value="Hexapeptide repeat proteins"/>
    <property type="match status" value="1"/>
</dbReference>
<dbReference type="AlphaFoldDB" id="A0A3P1BJC7"/>
<proteinExistence type="inferred from homology"/>
<keyword evidence="6" id="KW-1185">Reference proteome</keyword>
<dbReference type="SUPFAM" id="SSF51161">
    <property type="entry name" value="Trimeric LpxA-like enzymes"/>
    <property type="match status" value="1"/>
</dbReference>
<protein>
    <submittedName>
        <fullName evidence="5">Acyltransferase</fullName>
    </submittedName>
</protein>
<dbReference type="PANTHER" id="PTHR23416:SF23">
    <property type="entry name" value="ACETYLTRANSFERASE C18B11.09C-RELATED"/>
    <property type="match status" value="1"/>
</dbReference>
<sequence length="213" mass="23109">MNLKAYIDDRPGFKQFIHWLLIPRHQARPRRWVSWFVNPFIHKRHRTAAIRSSVRLDVLPFNPFTLGAHSTVEAFSVVNNGVGSVHIGANCTVGIGSVVIGPVAIGDDVIIAQHVVLSGLNHSYENITVSIREQPVTTRPIVIEAECWIGANAVITAGVTVGRHSVVAGGSVVTRNVPPYSVVGGNPARVLKQYDEATGSWIKPVAKSVEVSE</sequence>
<evidence type="ECO:0000313" key="6">
    <source>
        <dbReference type="Proteomes" id="UP000271925"/>
    </source>
</evidence>
<dbReference type="Pfam" id="PF00132">
    <property type="entry name" value="Hexapep"/>
    <property type="match status" value="1"/>
</dbReference>
<gene>
    <name evidence="5" type="ORF">EHT25_24000</name>
</gene>
<dbReference type="Proteomes" id="UP000271925">
    <property type="component" value="Unassembled WGS sequence"/>
</dbReference>
<accession>A0A3P1BJC7</accession>